<dbReference type="VEuPathDB" id="FungiDB:PYU1_G003856"/>
<evidence type="ECO:0000313" key="3">
    <source>
        <dbReference type="Proteomes" id="UP000019132"/>
    </source>
</evidence>
<dbReference type="PANTHER" id="PTHR13510:SF44">
    <property type="entry name" value="RABENOSYN-5"/>
    <property type="match status" value="1"/>
</dbReference>
<proteinExistence type="predicted"/>
<dbReference type="InParanoid" id="K3WFX5"/>
<evidence type="ECO:0000313" key="2">
    <source>
        <dbReference type="EnsemblProtists" id="PYU1_T003866"/>
    </source>
</evidence>
<feature type="coiled-coil region" evidence="1">
    <location>
        <begin position="11"/>
        <end position="38"/>
    </location>
</feature>
<reference evidence="3" key="2">
    <citation type="submission" date="2010-04" db="EMBL/GenBank/DDBJ databases">
        <authorList>
            <person name="Buell R."/>
            <person name="Hamilton J."/>
            <person name="Hostetler J."/>
        </authorList>
    </citation>
    <scope>NUCLEOTIDE SEQUENCE [LARGE SCALE GENOMIC DNA]</scope>
    <source>
        <strain evidence="3">DAOM:BR144</strain>
    </source>
</reference>
<dbReference type="Proteomes" id="UP000019132">
    <property type="component" value="Unassembled WGS sequence"/>
</dbReference>
<dbReference type="eggNOG" id="ENOG502SHTS">
    <property type="taxonomic scope" value="Eukaryota"/>
</dbReference>
<reference evidence="2" key="3">
    <citation type="submission" date="2015-02" db="UniProtKB">
        <authorList>
            <consortium name="EnsemblProtists"/>
        </authorList>
    </citation>
    <scope>IDENTIFICATION</scope>
    <source>
        <strain evidence="2">DAOM BR144</strain>
    </source>
</reference>
<name>K3WFX5_GLOUD</name>
<dbReference type="InterPro" id="IPR052727">
    <property type="entry name" value="Rab4/Rab5_effector"/>
</dbReference>
<keyword evidence="3" id="KW-1185">Reference proteome</keyword>
<dbReference type="InterPro" id="IPR023393">
    <property type="entry name" value="START-like_dom_sf"/>
</dbReference>
<evidence type="ECO:0008006" key="4">
    <source>
        <dbReference type="Google" id="ProtNLM"/>
    </source>
</evidence>
<protein>
    <recommendedName>
        <fullName evidence="4">FYVE-type domain-containing protein</fullName>
    </recommendedName>
</protein>
<keyword evidence="1" id="KW-0175">Coiled coil</keyword>
<organism evidence="2 3">
    <name type="scientific">Globisporangium ultimum (strain ATCC 200006 / CBS 805.95 / DAOM BR144)</name>
    <name type="common">Pythium ultimum</name>
    <dbReference type="NCBI Taxonomy" id="431595"/>
    <lineage>
        <taxon>Eukaryota</taxon>
        <taxon>Sar</taxon>
        <taxon>Stramenopiles</taxon>
        <taxon>Oomycota</taxon>
        <taxon>Peronosporomycetes</taxon>
        <taxon>Pythiales</taxon>
        <taxon>Pythiaceae</taxon>
        <taxon>Globisporangium</taxon>
    </lineage>
</organism>
<dbReference type="Gene3D" id="3.30.530.20">
    <property type="match status" value="1"/>
</dbReference>
<accession>K3WFX5</accession>
<reference evidence="3" key="1">
    <citation type="journal article" date="2010" name="Genome Biol.">
        <title>Genome sequence of the necrotrophic plant pathogen Pythium ultimum reveals original pathogenicity mechanisms and effector repertoire.</title>
        <authorList>
            <person name="Levesque C.A."/>
            <person name="Brouwer H."/>
            <person name="Cano L."/>
            <person name="Hamilton J.P."/>
            <person name="Holt C."/>
            <person name="Huitema E."/>
            <person name="Raffaele S."/>
            <person name="Robideau G.P."/>
            <person name="Thines M."/>
            <person name="Win J."/>
            <person name="Zerillo M.M."/>
            <person name="Beakes G.W."/>
            <person name="Boore J.L."/>
            <person name="Busam D."/>
            <person name="Dumas B."/>
            <person name="Ferriera S."/>
            <person name="Fuerstenberg S.I."/>
            <person name="Gachon C.M."/>
            <person name="Gaulin E."/>
            <person name="Govers F."/>
            <person name="Grenville-Briggs L."/>
            <person name="Horner N."/>
            <person name="Hostetler J."/>
            <person name="Jiang R.H."/>
            <person name="Johnson J."/>
            <person name="Krajaejun T."/>
            <person name="Lin H."/>
            <person name="Meijer H.J."/>
            <person name="Moore B."/>
            <person name="Morris P."/>
            <person name="Phuntmart V."/>
            <person name="Puiu D."/>
            <person name="Shetty J."/>
            <person name="Stajich J.E."/>
            <person name="Tripathy S."/>
            <person name="Wawra S."/>
            <person name="van West P."/>
            <person name="Whitty B.R."/>
            <person name="Coutinho P.M."/>
            <person name="Henrissat B."/>
            <person name="Martin F."/>
            <person name="Thomas P.D."/>
            <person name="Tyler B.M."/>
            <person name="De Vries R.P."/>
            <person name="Kamoun S."/>
            <person name="Yandell M."/>
            <person name="Tisserat N."/>
            <person name="Buell C.R."/>
        </authorList>
    </citation>
    <scope>NUCLEOTIDE SEQUENCE</scope>
    <source>
        <strain evidence="3">DAOM:BR144</strain>
    </source>
</reference>
<dbReference type="AlphaFoldDB" id="K3WFX5"/>
<dbReference type="EMBL" id="GL376638">
    <property type="status" value="NOT_ANNOTATED_CDS"/>
    <property type="molecule type" value="Genomic_DNA"/>
</dbReference>
<sequence>MPPVQLPPVEFAAVEEEADRLVQEAINAYEEYRAMNRQFPRRMWRRVKSRGPLTVFCTRSGFETDTPFAEEDLVEPPKKLSRGGVSVLDRLRAATMQVDRLTQSQSMTRGSIDSNDSLVMMELPSQQQQMTQFVMTGVVPGTMEDAAYGNIADNPAVWRLRSTYTQDLHHDCKILTTLRHATKDDPFRFLGVKWSLKNLGALLKWRDMVYTESAGVFRDEQGKIHTGYNLMHSIELPGVIPQLTQYGVMRMQLSCCFVTRRYDENSIEIFCRAFVIPNGFIADRLAALLYAEALLVSVNVIECANNKKLMWMAHQRRRNNIQYTNQTLATATHCQMCLRGLKILGNALKRSATTCQCCKRILCGKCKSEREVIVDLTQDGGVTQKALPFCMHCVIEAQALPAEEIAILTT</sequence>
<dbReference type="OMA" id="VNVIECA"/>
<evidence type="ECO:0000256" key="1">
    <source>
        <dbReference type="SAM" id="Coils"/>
    </source>
</evidence>
<dbReference type="HOGENOM" id="CLU_015303_8_2_1"/>
<dbReference type="PANTHER" id="PTHR13510">
    <property type="entry name" value="FYVE-FINGER-CONTAINING RAB5 EFFECTOR PROTEIN RABENOSYN-5-RELATED"/>
    <property type="match status" value="1"/>
</dbReference>
<dbReference type="EnsemblProtists" id="PYU1_T003866">
    <property type="protein sequence ID" value="PYU1_T003866"/>
    <property type="gene ID" value="PYU1_G003856"/>
</dbReference>